<dbReference type="EMBL" id="JAIZAY010000003">
    <property type="protein sequence ID" value="KAJ8045552.1"/>
    <property type="molecule type" value="Genomic_DNA"/>
</dbReference>
<dbReference type="OrthoDB" id="165342at2759"/>
<feature type="domain" description="Tyrosine specific protein phosphatases" evidence="6">
    <location>
        <begin position="372"/>
        <end position="430"/>
    </location>
</feature>
<evidence type="ECO:0000259" key="5">
    <source>
        <dbReference type="PROSITE" id="PS50054"/>
    </source>
</evidence>
<dbReference type="InterPro" id="IPR008343">
    <property type="entry name" value="MKP"/>
</dbReference>
<dbReference type="PRINTS" id="PR01764">
    <property type="entry name" value="MAPKPHPHTASE"/>
</dbReference>
<dbReference type="InterPro" id="IPR000340">
    <property type="entry name" value="Dual-sp_phosphatase_cat-dom"/>
</dbReference>
<keyword evidence="2" id="KW-0378">Hydrolase</keyword>
<dbReference type="GO" id="GO:0005829">
    <property type="term" value="C:cytosol"/>
    <property type="evidence" value="ECO:0007669"/>
    <property type="project" value="TreeGrafter"/>
</dbReference>
<evidence type="ECO:0000259" key="6">
    <source>
        <dbReference type="PROSITE" id="PS50056"/>
    </source>
</evidence>
<evidence type="ECO:0000256" key="1">
    <source>
        <dbReference type="ARBA" id="ARBA00008601"/>
    </source>
</evidence>
<dbReference type="SUPFAM" id="SSF52799">
    <property type="entry name" value="(Phosphotyrosine protein) phosphatases II"/>
    <property type="match status" value="1"/>
</dbReference>
<feature type="domain" description="Rhodanese" evidence="7">
    <location>
        <begin position="150"/>
        <end position="265"/>
    </location>
</feature>
<dbReference type="Gene3D" id="3.90.190.10">
    <property type="entry name" value="Protein tyrosine phosphatase superfamily"/>
    <property type="match status" value="1"/>
</dbReference>
<dbReference type="Proteomes" id="UP001152320">
    <property type="component" value="Chromosome 3"/>
</dbReference>
<dbReference type="InterPro" id="IPR000387">
    <property type="entry name" value="Tyr_Pase_dom"/>
</dbReference>
<evidence type="ECO:0000256" key="3">
    <source>
        <dbReference type="ARBA" id="ARBA00022912"/>
    </source>
</evidence>
<dbReference type="PANTHER" id="PTHR10159">
    <property type="entry name" value="DUAL SPECIFICITY PROTEIN PHOSPHATASE"/>
    <property type="match status" value="1"/>
</dbReference>
<dbReference type="GO" id="GO:0004722">
    <property type="term" value="F:protein serine/threonine phosphatase activity"/>
    <property type="evidence" value="ECO:0007669"/>
    <property type="project" value="UniProtKB-EC"/>
</dbReference>
<dbReference type="GO" id="GO:0033550">
    <property type="term" value="F:MAP kinase tyrosine phosphatase activity"/>
    <property type="evidence" value="ECO:0007669"/>
    <property type="project" value="TreeGrafter"/>
</dbReference>
<dbReference type="InterPro" id="IPR036873">
    <property type="entry name" value="Rhodanese-like_dom_sf"/>
</dbReference>
<keyword evidence="9" id="KW-1185">Reference proteome</keyword>
<dbReference type="PROSITE" id="PS50054">
    <property type="entry name" value="TYR_PHOSPHATASE_DUAL"/>
    <property type="match status" value="1"/>
</dbReference>
<dbReference type="GO" id="GO:0017017">
    <property type="term" value="F:MAP kinase tyrosine/serine/threonine phosphatase activity"/>
    <property type="evidence" value="ECO:0007669"/>
    <property type="project" value="InterPro"/>
</dbReference>
<protein>
    <submittedName>
        <fullName evidence="8">Dual specificity protein phosphatase 10</fullName>
    </submittedName>
</protein>
<evidence type="ECO:0000259" key="7">
    <source>
        <dbReference type="PROSITE" id="PS50206"/>
    </source>
</evidence>
<dbReference type="InterPro" id="IPR001763">
    <property type="entry name" value="Rhodanese-like_dom"/>
</dbReference>
<dbReference type="SMART" id="SM00195">
    <property type="entry name" value="DSPc"/>
    <property type="match status" value="1"/>
</dbReference>
<comment type="similarity">
    <text evidence="1">Belongs to the protein-tyrosine phosphatase family. Non-receptor class dual specificity subfamily.</text>
</comment>
<keyword evidence="3" id="KW-0904">Protein phosphatase</keyword>
<dbReference type="CDD" id="cd01446">
    <property type="entry name" value="DSP_MapKP"/>
    <property type="match status" value="1"/>
</dbReference>
<dbReference type="SMART" id="SM00450">
    <property type="entry name" value="RHOD"/>
    <property type="match status" value="1"/>
</dbReference>
<dbReference type="InterPro" id="IPR016130">
    <property type="entry name" value="Tyr_Pase_AS"/>
</dbReference>
<evidence type="ECO:0000313" key="8">
    <source>
        <dbReference type="EMBL" id="KAJ8045552.1"/>
    </source>
</evidence>
<dbReference type="Pfam" id="PF00581">
    <property type="entry name" value="Rhodanese"/>
    <property type="match status" value="1"/>
</dbReference>
<dbReference type="InterPro" id="IPR020422">
    <property type="entry name" value="TYR_PHOSPHATASE_DUAL_dom"/>
</dbReference>
<dbReference type="PROSITE" id="PS00383">
    <property type="entry name" value="TYR_PHOSPHATASE_1"/>
    <property type="match status" value="1"/>
</dbReference>
<organism evidence="8 9">
    <name type="scientific">Holothuria leucospilota</name>
    <name type="common">Black long sea cucumber</name>
    <name type="synonym">Mertensiothuria leucospilota</name>
    <dbReference type="NCBI Taxonomy" id="206669"/>
    <lineage>
        <taxon>Eukaryota</taxon>
        <taxon>Metazoa</taxon>
        <taxon>Echinodermata</taxon>
        <taxon>Eleutherozoa</taxon>
        <taxon>Echinozoa</taxon>
        <taxon>Holothuroidea</taxon>
        <taxon>Aspidochirotacea</taxon>
        <taxon>Aspidochirotida</taxon>
        <taxon>Holothuriidae</taxon>
        <taxon>Holothuria</taxon>
    </lineage>
</organism>
<dbReference type="InterPro" id="IPR029021">
    <property type="entry name" value="Prot-tyrosine_phosphatase-like"/>
</dbReference>
<dbReference type="SUPFAM" id="SSF52821">
    <property type="entry name" value="Rhodanese/Cell cycle control phosphatase"/>
    <property type="match status" value="1"/>
</dbReference>
<proteinExistence type="inferred from homology"/>
<dbReference type="Pfam" id="PF00782">
    <property type="entry name" value="DSPc"/>
    <property type="match status" value="1"/>
</dbReference>
<dbReference type="Gene3D" id="3.40.250.10">
    <property type="entry name" value="Rhodanese-like domain"/>
    <property type="match status" value="1"/>
</dbReference>
<dbReference type="PROSITE" id="PS50056">
    <property type="entry name" value="TYR_PHOSPHATASE_2"/>
    <property type="match status" value="1"/>
</dbReference>
<reference evidence="8" key="1">
    <citation type="submission" date="2021-10" db="EMBL/GenBank/DDBJ databases">
        <title>Tropical sea cucumber genome reveals ecological adaptation and Cuvierian tubules defense mechanism.</title>
        <authorList>
            <person name="Chen T."/>
        </authorList>
    </citation>
    <scope>NUCLEOTIDE SEQUENCE</scope>
    <source>
        <strain evidence="8">Nanhai2018</strain>
        <tissue evidence="8">Muscle</tissue>
    </source>
</reference>
<sequence length="487" mass="53779">MPPAVSPKPSPLVWPAVCSKGQTCAETTASTLSTVITQGENKMATFLKLHSVTSTNRALRSGLQNASNLSQSSENLPNDLSIHCPPLKVHNRVSSSNSPNLDTRSQSCKSERFTNDVDFVLPQELYQKLYVTQPNSKTGVSNSRGISCPFVLLDCRSTKAFRQKHIDGALNVNCSNRLYCRRLRDGKMSIADLITSEEGKVVLKQPSEKTREIIVYDEDTQGTDNLPTTHPVLLVLSRLRKDGSRASLLKGGIQAFEQRYSDMCNTDDQNANHTSMSPLVMTINTQSGSLDSPGVENRPPRSATIDAPMARILPYLYVGGERDAADASELKLHGINYILNVTNKIPCFHEGNTNFTYLRIPVRDNGSENLLLYFDKAFQFIEQARQRNGRVLIHCQAGISRSSTVAIGYIMKYLNLSMNQAYNKVQACRPIIAPNISFVGQLANYEKMLKANNIQQRKLDTVSGGCGLQASNSRPSTPITEIDMVET</sequence>
<dbReference type="AlphaFoldDB" id="A0A9Q1HDK6"/>
<dbReference type="GO" id="GO:0008330">
    <property type="term" value="F:protein tyrosine/threonine phosphatase activity"/>
    <property type="evidence" value="ECO:0007669"/>
    <property type="project" value="TreeGrafter"/>
</dbReference>
<comment type="caution">
    <text evidence="8">The sequence shown here is derived from an EMBL/GenBank/DDBJ whole genome shotgun (WGS) entry which is preliminary data.</text>
</comment>
<dbReference type="PROSITE" id="PS50206">
    <property type="entry name" value="RHODANESE_3"/>
    <property type="match status" value="1"/>
</dbReference>
<dbReference type="GO" id="GO:0043409">
    <property type="term" value="P:negative regulation of MAPK cascade"/>
    <property type="evidence" value="ECO:0007669"/>
    <property type="project" value="TreeGrafter"/>
</dbReference>
<gene>
    <name evidence="8" type="ORF">HOLleu_08584</name>
</gene>
<evidence type="ECO:0000256" key="2">
    <source>
        <dbReference type="ARBA" id="ARBA00022801"/>
    </source>
</evidence>
<evidence type="ECO:0000313" key="9">
    <source>
        <dbReference type="Proteomes" id="UP001152320"/>
    </source>
</evidence>
<comment type="catalytic activity">
    <reaction evidence="4">
        <text>O-phospho-L-threonyl-[protein] + H2O = L-threonyl-[protein] + phosphate</text>
        <dbReference type="Rhea" id="RHEA:47004"/>
        <dbReference type="Rhea" id="RHEA-COMP:11060"/>
        <dbReference type="Rhea" id="RHEA-COMP:11605"/>
        <dbReference type="ChEBI" id="CHEBI:15377"/>
        <dbReference type="ChEBI" id="CHEBI:30013"/>
        <dbReference type="ChEBI" id="CHEBI:43474"/>
        <dbReference type="ChEBI" id="CHEBI:61977"/>
        <dbReference type="EC" id="3.1.3.16"/>
    </reaction>
</comment>
<evidence type="ECO:0000256" key="4">
    <source>
        <dbReference type="ARBA" id="ARBA00048336"/>
    </source>
</evidence>
<dbReference type="PANTHER" id="PTHR10159:SF528">
    <property type="entry name" value="PUCKERED, ISOFORM A"/>
    <property type="match status" value="1"/>
</dbReference>
<dbReference type="FunFam" id="3.90.190.10:FF:000004">
    <property type="entry name" value="Protein phosphatase Slingshot homolog 2"/>
    <property type="match status" value="1"/>
</dbReference>
<name>A0A9Q1HDK6_HOLLE</name>
<accession>A0A9Q1HDK6</accession>
<feature type="domain" description="Tyrosine-protein phosphatase" evidence="5">
    <location>
        <begin position="307"/>
        <end position="451"/>
    </location>
</feature>